<feature type="transmembrane region" description="Helical" evidence="1">
    <location>
        <begin position="51"/>
        <end position="70"/>
    </location>
</feature>
<dbReference type="Proteomes" id="UP001524478">
    <property type="component" value="Unassembled WGS sequence"/>
</dbReference>
<comment type="caution">
    <text evidence="2">The sequence shown here is derived from an EMBL/GenBank/DDBJ whole genome shotgun (WGS) entry which is preliminary data.</text>
</comment>
<evidence type="ECO:0000313" key="2">
    <source>
        <dbReference type="EMBL" id="MCQ4921584.1"/>
    </source>
</evidence>
<dbReference type="RefSeq" id="WP_216555522.1">
    <property type="nucleotide sequence ID" value="NZ_JAHLOH010000016.1"/>
</dbReference>
<dbReference type="EMBL" id="JANGAC010000001">
    <property type="protein sequence ID" value="MCQ4921584.1"/>
    <property type="molecule type" value="Genomic_DNA"/>
</dbReference>
<gene>
    <name evidence="2" type="ORF">NE686_00680</name>
</gene>
<organism evidence="2 3">
    <name type="scientific">Tissierella carlieri</name>
    <dbReference type="NCBI Taxonomy" id="689904"/>
    <lineage>
        <taxon>Bacteria</taxon>
        <taxon>Bacillati</taxon>
        <taxon>Bacillota</taxon>
        <taxon>Tissierellia</taxon>
        <taxon>Tissierellales</taxon>
        <taxon>Tissierellaceae</taxon>
        <taxon>Tissierella</taxon>
    </lineage>
</organism>
<keyword evidence="3" id="KW-1185">Reference proteome</keyword>
<keyword evidence="1" id="KW-1133">Transmembrane helix</keyword>
<accession>A0ABT1S554</accession>
<sequence>MKKSSLGSLAIIFGGLVLSLEIYSLKFIQGIEMQTGSWKTYASDYATEMPMFLGLCMTLAVIIYGIVLVIKAKETKE</sequence>
<protein>
    <submittedName>
        <fullName evidence="2">Uncharacterized protein</fullName>
    </submittedName>
</protein>
<evidence type="ECO:0000313" key="3">
    <source>
        <dbReference type="Proteomes" id="UP001524478"/>
    </source>
</evidence>
<keyword evidence="1" id="KW-0472">Membrane</keyword>
<reference evidence="2 3" key="1">
    <citation type="submission" date="2022-06" db="EMBL/GenBank/DDBJ databases">
        <title>Isolation of gut microbiota from human fecal samples.</title>
        <authorList>
            <person name="Pamer E.G."/>
            <person name="Barat B."/>
            <person name="Waligurski E."/>
            <person name="Medina S."/>
            <person name="Paddock L."/>
            <person name="Mostad J."/>
        </authorList>
    </citation>
    <scope>NUCLEOTIDE SEQUENCE [LARGE SCALE GENOMIC DNA]</scope>
    <source>
        <strain evidence="2 3">DFI.7.95</strain>
    </source>
</reference>
<proteinExistence type="predicted"/>
<evidence type="ECO:0000256" key="1">
    <source>
        <dbReference type="SAM" id="Phobius"/>
    </source>
</evidence>
<name>A0ABT1S554_9FIRM</name>
<keyword evidence="1" id="KW-0812">Transmembrane</keyword>